<comment type="similarity">
    <text evidence="2 16">Belongs to the class-I pyridine nucleotide-disulfide oxidoreductase family.</text>
</comment>
<feature type="domain" description="FAD/NAD(P)-binding" evidence="18">
    <location>
        <begin position="4"/>
        <end position="324"/>
    </location>
</feature>
<dbReference type="NCBIfam" id="TIGR01350">
    <property type="entry name" value="lipoamide_DH"/>
    <property type="match status" value="1"/>
</dbReference>
<feature type="binding site" evidence="14">
    <location>
        <position position="202"/>
    </location>
    <ligand>
        <name>NAD(+)</name>
        <dbReference type="ChEBI" id="CHEBI:57540"/>
    </ligand>
</feature>
<dbReference type="PRINTS" id="PR00411">
    <property type="entry name" value="PNDRDTASEI"/>
</dbReference>
<keyword evidence="6 16" id="KW-0285">Flavoprotein</keyword>
<keyword evidence="14" id="KW-0547">Nucleotide-binding</keyword>
<feature type="active site" description="Proton acceptor" evidence="13">
    <location>
        <position position="442"/>
    </location>
</feature>
<dbReference type="SUPFAM" id="SSF51905">
    <property type="entry name" value="FAD/NAD(P)-binding domain"/>
    <property type="match status" value="1"/>
</dbReference>
<evidence type="ECO:0000256" key="15">
    <source>
        <dbReference type="PIRSR" id="PIRSR000350-4"/>
    </source>
</evidence>
<dbReference type="Proteomes" id="UP000398217">
    <property type="component" value="Unassembled WGS sequence"/>
</dbReference>
<accession>A0A5M4BCR8</accession>
<dbReference type="PIRSF" id="PIRSF000350">
    <property type="entry name" value="Mercury_reductase_MerA"/>
    <property type="match status" value="1"/>
</dbReference>
<feature type="disulfide bond" description="Redox-active" evidence="15">
    <location>
        <begin position="41"/>
        <end position="46"/>
    </location>
</feature>
<comment type="caution">
    <text evidence="19">The sequence shown here is derived from an EMBL/GenBank/DDBJ whole genome shotgun (WGS) entry which is preliminary data.</text>
</comment>
<feature type="binding site" evidence="14">
    <location>
        <begin position="179"/>
        <end position="186"/>
    </location>
    <ligand>
        <name>NAD(+)</name>
        <dbReference type="ChEBI" id="CHEBI:57540"/>
    </ligand>
</feature>
<dbReference type="PRINTS" id="PR00368">
    <property type="entry name" value="FADPNR"/>
</dbReference>
<dbReference type="InterPro" id="IPR006258">
    <property type="entry name" value="Lipoamide_DH"/>
</dbReference>
<dbReference type="PANTHER" id="PTHR22912">
    <property type="entry name" value="DISULFIDE OXIDOREDUCTASE"/>
    <property type="match status" value="1"/>
</dbReference>
<dbReference type="Pfam" id="PF02852">
    <property type="entry name" value="Pyr_redox_dim"/>
    <property type="match status" value="1"/>
</dbReference>
<dbReference type="SUPFAM" id="SSF55424">
    <property type="entry name" value="FAD/NAD-linked reductases, dimerisation (C-terminal) domain"/>
    <property type="match status" value="1"/>
</dbReference>
<evidence type="ECO:0000256" key="14">
    <source>
        <dbReference type="PIRSR" id="PIRSR000350-3"/>
    </source>
</evidence>
<dbReference type="AlphaFoldDB" id="A0A5M4BCR8"/>
<keyword evidence="20" id="KW-1185">Reference proteome</keyword>
<dbReference type="GO" id="GO:0004148">
    <property type="term" value="F:dihydrolipoyl dehydrogenase (NADH) activity"/>
    <property type="evidence" value="ECO:0007669"/>
    <property type="project" value="UniProtKB-EC"/>
</dbReference>
<dbReference type="InterPro" id="IPR001100">
    <property type="entry name" value="Pyr_nuc-diS_OxRdtase"/>
</dbReference>
<dbReference type="EC" id="1.8.1.4" evidence="3 16"/>
<comment type="subcellular location">
    <subcellularLocation>
        <location evidence="1">Cytoplasm</location>
    </subcellularLocation>
</comment>
<comment type="miscellaneous">
    <text evidence="16">The active site is a redox-active disulfide bond.</text>
</comment>
<dbReference type="InterPro" id="IPR012999">
    <property type="entry name" value="Pyr_OxRdtase_I_AS"/>
</dbReference>
<evidence type="ECO:0000256" key="5">
    <source>
        <dbReference type="ARBA" id="ARBA00022490"/>
    </source>
</evidence>
<evidence type="ECO:0000256" key="2">
    <source>
        <dbReference type="ARBA" id="ARBA00007532"/>
    </source>
</evidence>
<evidence type="ECO:0000259" key="17">
    <source>
        <dbReference type="Pfam" id="PF02852"/>
    </source>
</evidence>
<dbReference type="GO" id="GO:0050660">
    <property type="term" value="F:flavin adenine dinucleotide binding"/>
    <property type="evidence" value="ECO:0007669"/>
    <property type="project" value="InterPro"/>
</dbReference>
<name>A0A5M4BCR8_9FLAO</name>
<evidence type="ECO:0000313" key="20">
    <source>
        <dbReference type="Proteomes" id="UP000398217"/>
    </source>
</evidence>
<evidence type="ECO:0000259" key="18">
    <source>
        <dbReference type="Pfam" id="PF07992"/>
    </source>
</evidence>
<dbReference type="Gene3D" id="3.50.50.60">
    <property type="entry name" value="FAD/NAD(P)-binding domain"/>
    <property type="match status" value="2"/>
</dbReference>
<evidence type="ECO:0000256" key="7">
    <source>
        <dbReference type="ARBA" id="ARBA00022827"/>
    </source>
</evidence>
<gene>
    <name evidence="19" type="primary">lpdA2</name>
    <name evidence="19" type="ORF">RCZ01_21580</name>
</gene>
<keyword evidence="9 14" id="KW-0520">NAD</keyword>
<dbReference type="RefSeq" id="WP_155285475.1">
    <property type="nucleotide sequence ID" value="NZ_BLBC01000014.1"/>
</dbReference>
<dbReference type="GO" id="GO:0006103">
    <property type="term" value="P:2-oxoglutarate metabolic process"/>
    <property type="evidence" value="ECO:0007669"/>
    <property type="project" value="TreeGrafter"/>
</dbReference>
<feature type="binding site" evidence="14">
    <location>
        <position position="50"/>
    </location>
    <ligand>
        <name>FAD</name>
        <dbReference type="ChEBI" id="CHEBI:57692"/>
    </ligand>
</feature>
<dbReference type="PANTHER" id="PTHR22912:SF217">
    <property type="entry name" value="DIHYDROLIPOYL DEHYDROGENASE"/>
    <property type="match status" value="1"/>
</dbReference>
<feature type="binding site" evidence="14">
    <location>
        <position position="309"/>
    </location>
    <ligand>
        <name>FAD</name>
        <dbReference type="ChEBI" id="CHEBI:57692"/>
    </ligand>
</feature>
<evidence type="ECO:0000256" key="3">
    <source>
        <dbReference type="ARBA" id="ARBA00012608"/>
    </source>
</evidence>
<keyword evidence="10" id="KW-1015">Disulfide bond</keyword>
<protein>
    <recommendedName>
        <fullName evidence="4 16">Dihydrolipoyl dehydrogenase</fullName>
        <ecNumber evidence="3 16">1.8.1.4</ecNumber>
    </recommendedName>
</protein>
<dbReference type="InterPro" id="IPR004099">
    <property type="entry name" value="Pyr_nucl-diS_OxRdtase_dimer"/>
</dbReference>
<dbReference type="PROSITE" id="PS00076">
    <property type="entry name" value="PYRIDINE_REDOX_1"/>
    <property type="match status" value="1"/>
</dbReference>
<feature type="binding site" evidence="14">
    <location>
        <position position="269"/>
    </location>
    <ligand>
        <name>NAD(+)</name>
        <dbReference type="ChEBI" id="CHEBI:57540"/>
    </ligand>
</feature>
<evidence type="ECO:0000256" key="13">
    <source>
        <dbReference type="PIRSR" id="PIRSR000350-2"/>
    </source>
</evidence>
<keyword evidence="8 16" id="KW-0560">Oxidoreductase</keyword>
<dbReference type="InterPro" id="IPR016156">
    <property type="entry name" value="FAD/NAD-linked_Rdtase_dimer_sf"/>
</dbReference>
<dbReference type="InterPro" id="IPR036188">
    <property type="entry name" value="FAD/NAD-bd_sf"/>
</dbReference>
<dbReference type="Pfam" id="PF07992">
    <property type="entry name" value="Pyr_redox_2"/>
    <property type="match status" value="1"/>
</dbReference>
<evidence type="ECO:0000256" key="10">
    <source>
        <dbReference type="ARBA" id="ARBA00023157"/>
    </source>
</evidence>
<reference evidence="20" key="1">
    <citation type="journal article" date="2020" name="Int. J. Syst. Evol. Microbiol.">
        <title>Capnocytophaga felis sp. nov. isolated from the feline oral cavity.</title>
        <authorList>
            <person name="Suzuki M."/>
            <person name="Umeda K."/>
            <person name="Kimura M."/>
            <person name="Imaoka K."/>
            <person name="Morikawa S."/>
            <person name="Maeda K."/>
        </authorList>
    </citation>
    <scope>NUCLEOTIDE SEQUENCE [LARGE SCALE GENOMIC DNA]</scope>
    <source>
        <strain evidence="20">KC07070</strain>
    </source>
</reference>
<evidence type="ECO:0000256" key="9">
    <source>
        <dbReference type="ARBA" id="ARBA00023027"/>
    </source>
</evidence>
<dbReference type="InterPro" id="IPR023753">
    <property type="entry name" value="FAD/NAD-binding_dom"/>
</dbReference>
<evidence type="ECO:0000256" key="11">
    <source>
        <dbReference type="ARBA" id="ARBA00023284"/>
    </source>
</evidence>
<dbReference type="EMBL" id="BLBC01000014">
    <property type="protein sequence ID" value="GET46856.1"/>
    <property type="molecule type" value="Genomic_DNA"/>
</dbReference>
<evidence type="ECO:0000256" key="12">
    <source>
        <dbReference type="ARBA" id="ARBA00049187"/>
    </source>
</evidence>
<evidence type="ECO:0000256" key="6">
    <source>
        <dbReference type="ARBA" id="ARBA00022630"/>
    </source>
</evidence>
<dbReference type="OrthoDB" id="9800167at2"/>
<dbReference type="FunFam" id="3.30.390.30:FF:000001">
    <property type="entry name" value="Dihydrolipoyl dehydrogenase"/>
    <property type="match status" value="1"/>
</dbReference>
<dbReference type="InterPro" id="IPR050151">
    <property type="entry name" value="Class-I_Pyr_Nuc-Dis_Oxidored"/>
</dbReference>
<comment type="cofactor">
    <cofactor evidence="14 16">
        <name>FAD</name>
        <dbReference type="ChEBI" id="CHEBI:57692"/>
    </cofactor>
    <text evidence="14 16">Binds 1 FAD per subunit.</text>
</comment>
<evidence type="ECO:0000256" key="1">
    <source>
        <dbReference type="ARBA" id="ARBA00004496"/>
    </source>
</evidence>
<dbReference type="Gene3D" id="3.30.390.30">
    <property type="match status" value="1"/>
</dbReference>
<evidence type="ECO:0000256" key="16">
    <source>
        <dbReference type="RuleBase" id="RU003692"/>
    </source>
</evidence>
<comment type="catalytic activity">
    <reaction evidence="12 16">
        <text>N(6)-[(R)-dihydrolipoyl]-L-lysyl-[protein] + NAD(+) = N(6)-[(R)-lipoyl]-L-lysyl-[protein] + NADH + H(+)</text>
        <dbReference type="Rhea" id="RHEA:15045"/>
        <dbReference type="Rhea" id="RHEA-COMP:10474"/>
        <dbReference type="Rhea" id="RHEA-COMP:10475"/>
        <dbReference type="ChEBI" id="CHEBI:15378"/>
        <dbReference type="ChEBI" id="CHEBI:57540"/>
        <dbReference type="ChEBI" id="CHEBI:57945"/>
        <dbReference type="ChEBI" id="CHEBI:83099"/>
        <dbReference type="ChEBI" id="CHEBI:83100"/>
        <dbReference type="EC" id="1.8.1.4"/>
    </reaction>
</comment>
<dbReference type="GO" id="GO:0005737">
    <property type="term" value="C:cytoplasm"/>
    <property type="evidence" value="ECO:0007669"/>
    <property type="project" value="UniProtKB-SubCell"/>
</dbReference>
<organism evidence="19 20">
    <name type="scientific">Capnocytophaga felis</name>
    <dbReference type="NCBI Taxonomy" id="2267611"/>
    <lineage>
        <taxon>Bacteria</taxon>
        <taxon>Pseudomonadati</taxon>
        <taxon>Bacteroidota</taxon>
        <taxon>Flavobacteriia</taxon>
        <taxon>Flavobacteriales</taxon>
        <taxon>Flavobacteriaceae</taxon>
        <taxon>Capnocytophaga</taxon>
    </lineage>
</organism>
<keyword evidence="5" id="KW-0963">Cytoplasm</keyword>
<keyword evidence="7 14" id="KW-0274">FAD</keyword>
<sequence length="463" mass="49732">MSKYDIIVLGSGPGGYVTAIRASQLGFKTAVVEKENLGGVCLNWGCIPTKALLKSAQVFEYLKHASDYGLSVKEFDKDFSAVVKRSRDVADGMSKGVQFLMKKNKIDVIDGFGKVKPGKKVEVTDKDGKVTEYSADHIIIATGARSRELPALPQDGKKVIGYRQALTLPEQPKKMIVVGSGAIGIEFAYFYKSMGTEVVIVEFMPNIVPVEDEEVSKQLERSFKKLGIKIMTSAEVTKVDTSGKGVKAFVKTSKGEEVLEADVVLSAVGIKTNIENIGLEEVGIATDRDKILVDKFYQTNVPGYYAIGDVVPGQALAHVASAEGILCVEKIKGLHVEPLDYGNIPGCTYCTPEIASVGLTEKQAKEKGYEIKVGKFPFSASGKAKAGGNADGFVKVIFDAKYGEWLGCHMIGAGVTDMIAEAVVARKLETTGHEVLKAVHPHPTMSEAVMEAVAAAYGEVIHI</sequence>
<evidence type="ECO:0000256" key="4">
    <source>
        <dbReference type="ARBA" id="ARBA00016961"/>
    </source>
</evidence>
<feature type="binding site" evidence="14">
    <location>
        <position position="113"/>
    </location>
    <ligand>
        <name>FAD</name>
        <dbReference type="ChEBI" id="CHEBI:57692"/>
    </ligand>
</feature>
<proteinExistence type="inferred from homology"/>
<evidence type="ECO:0000313" key="19">
    <source>
        <dbReference type="EMBL" id="GET46856.1"/>
    </source>
</evidence>
<evidence type="ECO:0000256" key="8">
    <source>
        <dbReference type="ARBA" id="ARBA00023002"/>
    </source>
</evidence>
<feature type="domain" description="Pyridine nucleotide-disulphide oxidoreductase dimerisation" evidence="17">
    <location>
        <begin position="344"/>
        <end position="452"/>
    </location>
</feature>
<keyword evidence="11 16" id="KW-0676">Redox-active center</keyword>